<feature type="region of interest" description="Disordered" evidence="2">
    <location>
        <begin position="426"/>
        <end position="464"/>
    </location>
</feature>
<sequence length="464" mass="52639">MLMMAGSRLILGRRGHRLPAWLYTAPVRAGAREQRWLIFPDGERGWDHHQNVRRPNSVLGVLCRQNFLGFVTLPGEGRLPELGLSWEHYMAAPAPPGEIIDGVLCDTTADVVTRKFWTFYRYEEGYEEDAANVIDNVCKRLLQNLRHKAQVQAVRDYYALRGIKKTKPACREKFLSKEEYMKAPPRWCADRMDCWEVLVNEWCSTEWLAVHNEAKDKCAQMEGVPHHQGSSKLYRFGWNWARYNKADKVPEVYDLYAMAHTASYKKVKAFSPSDLDDPNNFTNISSHDKLVKYRDQGKARKGEDFNLSQGPIDPELVMIAGGGRSHGSIAIGDGLIRCPSTLPEIKARRSKSAPEIRPHERPVQLAFKAAIQSERDRMEKLLAEAAERQQELEERTAKMLEEERARNDMQARAMYDLLVSVCEKAGQTAPPMPEIAPGTTRNSRQASHDPSRATGTSQPAPTPP</sequence>
<keyword evidence="1" id="KW-0175">Coiled coil</keyword>
<dbReference type="Proteomes" id="UP000280104">
    <property type="component" value="Chromosome II"/>
</dbReference>
<dbReference type="InterPro" id="IPR039266">
    <property type="entry name" value="EN-1/SPM"/>
</dbReference>
<organism evidence="3 4">
    <name type="scientific">Triticum aestivum</name>
    <name type="common">Wheat</name>
    <dbReference type="NCBI Taxonomy" id="4565"/>
    <lineage>
        <taxon>Eukaryota</taxon>
        <taxon>Viridiplantae</taxon>
        <taxon>Streptophyta</taxon>
        <taxon>Embryophyta</taxon>
        <taxon>Tracheophyta</taxon>
        <taxon>Spermatophyta</taxon>
        <taxon>Magnoliopsida</taxon>
        <taxon>Liliopsida</taxon>
        <taxon>Poales</taxon>
        <taxon>Poaceae</taxon>
        <taxon>BOP clade</taxon>
        <taxon>Pooideae</taxon>
        <taxon>Triticodae</taxon>
        <taxon>Triticeae</taxon>
        <taxon>Triticinae</taxon>
        <taxon>Triticum</taxon>
    </lineage>
</organism>
<evidence type="ECO:0000313" key="4">
    <source>
        <dbReference type="Proteomes" id="UP000280104"/>
    </source>
</evidence>
<evidence type="ECO:0000256" key="2">
    <source>
        <dbReference type="SAM" id="MobiDB-lite"/>
    </source>
</evidence>
<name>A0A7H4LG35_WHEAT</name>
<proteinExistence type="predicted"/>
<dbReference type="PANTHER" id="PTHR33157">
    <property type="entry name" value="AUTONOMOUS TRANSPOSABLE ELEMENT EN-1 MOSAIC PROTEIN-RELATED"/>
    <property type="match status" value="1"/>
</dbReference>
<dbReference type="EMBL" id="LS480641">
    <property type="protein sequence ID" value="SPT17573.1"/>
    <property type="molecule type" value="Genomic_DNA"/>
</dbReference>
<dbReference type="AlphaFoldDB" id="A0A7H4LG35"/>
<dbReference type="GO" id="GO:0032196">
    <property type="term" value="P:transposition"/>
    <property type="evidence" value="ECO:0007669"/>
    <property type="project" value="InterPro"/>
</dbReference>
<feature type="coiled-coil region" evidence="1">
    <location>
        <begin position="368"/>
        <end position="403"/>
    </location>
</feature>
<evidence type="ECO:0000256" key="1">
    <source>
        <dbReference type="SAM" id="Coils"/>
    </source>
</evidence>
<evidence type="ECO:0000313" key="3">
    <source>
        <dbReference type="EMBL" id="SPT17573.1"/>
    </source>
</evidence>
<gene>
    <name evidence="3" type="ORF">CAMPLR22A2D_LOCUS2183</name>
</gene>
<accession>A0A7H4LG35</accession>
<dbReference type="PANTHER" id="PTHR33157:SF12">
    <property type="entry name" value="TRANSPOSASE TNP1_EN_SPM-LIKE DOMAIN-CONTAINING PROTEIN"/>
    <property type="match status" value="1"/>
</dbReference>
<protein>
    <submittedName>
        <fullName evidence="3">Uncharacterized protein</fullName>
    </submittedName>
</protein>
<feature type="compositionally biased region" description="Polar residues" evidence="2">
    <location>
        <begin position="453"/>
        <end position="464"/>
    </location>
</feature>
<reference evidence="3 4" key="1">
    <citation type="submission" date="2018-05" db="EMBL/GenBank/DDBJ databases">
        <authorList>
            <person name="Thind KAUR A."/>
        </authorList>
    </citation>
    <scope>NUCLEOTIDE SEQUENCE [LARGE SCALE GENOMIC DNA]</scope>
</reference>